<dbReference type="PANTHER" id="PTHR35304">
    <property type="entry name" value="OS05G0120300 PROTEIN-RELATED"/>
    <property type="match status" value="1"/>
</dbReference>
<keyword evidence="3" id="KW-1185">Reference proteome</keyword>
<feature type="compositionally biased region" description="Basic and acidic residues" evidence="1">
    <location>
        <begin position="88"/>
        <end position="97"/>
    </location>
</feature>
<dbReference type="OrthoDB" id="749576at2759"/>
<evidence type="ECO:0000313" key="2">
    <source>
        <dbReference type="EMBL" id="CAA7036751.1"/>
    </source>
</evidence>
<protein>
    <submittedName>
        <fullName evidence="2">Uncharacterized protein</fullName>
    </submittedName>
</protein>
<evidence type="ECO:0000256" key="1">
    <source>
        <dbReference type="SAM" id="MobiDB-lite"/>
    </source>
</evidence>
<comment type="caution">
    <text evidence="2">The sequence shown here is derived from an EMBL/GenBank/DDBJ whole genome shotgun (WGS) entry which is preliminary data.</text>
</comment>
<gene>
    <name evidence="2" type="ORF">MERR_LOCUS23986</name>
</gene>
<name>A0A6D2JAI4_9BRAS</name>
<dbReference type="Proteomes" id="UP000467841">
    <property type="component" value="Unassembled WGS sequence"/>
</dbReference>
<accession>A0A6D2JAI4</accession>
<dbReference type="AlphaFoldDB" id="A0A6D2JAI4"/>
<dbReference type="EMBL" id="CACVBM020001163">
    <property type="protein sequence ID" value="CAA7036751.1"/>
    <property type="molecule type" value="Genomic_DNA"/>
</dbReference>
<dbReference type="PANTHER" id="PTHR35304:SF1">
    <property type="entry name" value="OS05G0120300 PROTEIN"/>
    <property type="match status" value="1"/>
</dbReference>
<evidence type="ECO:0000313" key="3">
    <source>
        <dbReference type="Proteomes" id="UP000467841"/>
    </source>
</evidence>
<feature type="region of interest" description="Disordered" evidence="1">
    <location>
        <begin position="70"/>
        <end position="109"/>
    </location>
</feature>
<sequence>MASSCIDDCVNIKREAIFVRTVTTYAKLHKWPMAEAEFVRSINHGGSLRRPMAADSRSCRQMYLRSYTFSRQENLDDGGRGGGGDGDSGDRRNEGGKRKAAKKGMRKSETTSCRAFVFRLVWKCFSCASSSKVNID</sequence>
<reference evidence="2" key="1">
    <citation type="submission" date="2020-01" db="EMBL/GenBank/DDBJ databases">
        <authorList>
            <person name="Mishra B."/>
        </authorList>
    </citation>
    <scope>NUCLEOTIDE SEQUENCE [LARGE SCALE GENOMIC DNA]</scope>
</reference>
<proteinExistence type="predicted"/>
<organism evidence="2 3">
    <name type="scientific">Microthlaspi erraticum</name>
    <dbReference type="NCBI Taxonomy" id="1685480"/>
    <lineage>
        <taxon>Eukaryota</taxon>
        <taxon>Viridiplantae</taxon>
        <taxon>Streptophyta</taxon>
        <taxon>Embryophyta</taxon>
        <taxon>Tracheophyta</taxon>
        <taxon>Spermatophyta</taxon>
        <taxon>Magnoliopsida</taxon>
        <taxon>eudicotyledons</taxon>
        <taxon>Gunneridae</taxon>
        <taxon>Pentapetalae</taxon>
        <taxon>rosids</taxon>
        <taxon>malvids</taxon>
        <taxon>Brassicales</taxon>
        <taxon>Brassicaceae</taxon>
        <taxon>Coluteocarpeae</taxon>
        <taxon>Microthlaspi</taxon>
    </lineage>
</organism>